<dbReference type="InterPro" id="IPR016156">
    <property type="entry name" value="FAD/NAD-linked_Rdtase_dimer_sf"/>
</dbReference>
<dbReference type="Gene3D" id="3.50.50.60">
    <property type="entry name" value="FAD/NAD(P)-binding domain"/>
    <property type="match status" value="1"/>
</dbReference>
<comment type="function">
    <text evidence="9">Catalyzes the reduction of glutathione disulfide (GSSG) to reduced glutathione (GSH). Constitutes the major mechanism to maintain a high GSH:GSSG ratio in the cytosol.</text>
</comment>
<comment type="caution">
    <text evidence="12">The sequence shown here is derived from an EMBL/GenBank/DDBJ whole genome shotgun (WGS) entry which is preliminary data.</text>
</comment>
<organism evidence="12 13">
    <name type="scientific">Acipenser ruthenus</name>
    <name type="common">Sterlet sturgeon</name>
    <dbReference type="NCBI Taxonomy" id="7906"/>
    <lineage>
        <taxon>Eukaryota</taxon>
        <taxon>Metazoa</taxon>
        <taxon>Chordata</taxon>
        <taxon>Craniata</taxon>
        <taxon>Vertebrata</taxon>
        <taxon>Euteleostomi</taxon>
        <taxon>Actinopterygii</taxon>
        <taxon>Chondrostei</taxon>
        <taxon>Acipenseriformes</taxon>
        <taxon>Acipenseridae</taxon>
        <taxon>Acipenser</taxon>
    </lineage>
</organism>
<dbReference type="InterPro" id="IPR023753">
    <property type="entry name" value="FAD/NAD-binding_dom"/>
</dbReference>
<keyword evidence="6" id="KW-1015">Disulfide bond</keyword>
<evidence type="ECO:0000256" key="9">
    <source>
        <dbReference type="ARBA" id="ARBA00056905"/>
    </source>
</evidence>
<dbReference type="GO" id="GO:0004362">
    <property type="term" value="F:glutathione-disulfide reductase (NADPH) activity"/>
    <property type="evidence" value="ECO:0007669"/>
    <property type="project" value="UniProtKB-EC"/>
</dbReference>
<keyword evidence="5" id="KW-0560">Oxidoreductase</keyword>
<dbReference type="FunFam" id="3.50.50.60:FF:000671">
    <property type="entry name" value="Thioredoxin reductase 2, tandem duplicate 1"/>
    <property type="match status" value="1"/>
</dbReference>
<dbReference type="SUPFAM" id="SSF51905">
    <property type="entry name" value="FAD/NAD(P)-binding domain"/>
    <property type="match status" value="1"/>
</dbReference>
<dbReference type="GO" id="GO:0006749">
    <property type="term" value="P:glutathione metabolic process"/>
    <property type="evidence" value="ECO:0007669"/>
    <property type="project" value="TreeGrafter"/>
</dbReference>
<evidence type="ECO:0000259" key="11">
    <source>
        <dbReference type="Pfam" id="PF07992"/>
    </source>
</evidence>
<accession>A0A444UUV0</accession>
<keyword evidence="3" id="KW-0285">Flavoprotein</keyword>
<keyword evidence="7" id="KW-0676">Redox-active center</keyword>
<name>A0A444UUV0_ACIRT</name>
<evidence type="ECO:0000256" key="5">
    <source>
        <dbReference type="ARBA" id="ARBA00023002"/>
    </source>
</evidence>
<evidence type="ECO:0000256" key="4">
    <source>
        <dbReference type="ARBA" id="ARBA00022827"/>
    </source>
</evidence>
<dbReference type="GO" id="GO:0034599">
    <property type="term" value="P:cellular response to oxidative stress"/>
    <property type="evidence" value="ECO:0007669"/>
    <property type="project" value="TreeGrafter"/>
</dbReference>
<evidence type="ECO:0000313" key="13">
    <source>
        <dbReference type="Proteomes" id="UP000289886"/>
    </source>
</evidence>
<evidence type="ECO:0000313" key="12">
    <source>
        <dbReference type="EMBL" id="RXM91942.1"/>
    </source>
</evidence>
<dbReference type="GO" id="GO:0005829">
    <property type="term" value="C:cytosol"/>
    <property type="evidence" value="ECO:0007669"/>
    <property type="project" value="TreeGrafter"/>
</dbReference>
<reference evidence="12 13" key="1">
    <citation type="submission" date="2019-01" db="EMBL/GenBank/DDBJ databases">
        <title>Draft Genome and Complete Hox-Cluster Characterization of the Sterlet Sturgeon (Acipenser ruthenus).</title>
        <authorList>
            <person name="Wei Q."/>
        </authorList>
    </citation>
    <scope>NUCLEOTIDE SEQUENCE [LARGE SCALE GENOMIC DNA]</scope>
    <source>
        <strain evidence="12">WHYD16114868_AA</strain>
        <tissue evidence="12">Blood</tissue>
    </source>
</reference>
<comment type="cofactor">
    <cofactor evidence="1">
        <name>FAD</name>
        <dbReference type="ChEBI" id="CHEBI:57692"/>
    </cofactor>
</comment>
<feature type="domain" description="Pyridine nucleotide-disulphide oxidoreductase dimerisation" evidence="10">
    <location>
        <begin position="116"/>
        <end position="194"/>
    </location>
</feature>
<evidence type="ECO:0000256" key="7">
    <source>
        <dbReference type="ARBA" id="ARBA00023284"/>
    </source>
</evidence>
<dbReference type="Pfam" id="PF07992">
    <property type="entry name" value="Pyr_redox_2"/>
    <property type="match status" value="1"/>
</dbReference>
<sequence>MALPPPDPQFVLRGTGAPVNTLHFCCRNQEQDKPLLFSGTPETRALNLEKVGVKMNRETGKIIVSADEATSVPHIYAIGDIAEGRPELTPTAIQAGKLLARRLFGKSSELMDYDCVFHAFYKPLEFTVAERDASQCYIKMVCLREGAQRILGFHFTGPNAGEVTQGFALAIKCGATYTQLMATVGIHPTSAEEIIKLNITKRSGLDPTVTGC</sequence>
<dbReference type="PANTHER" id="PTHR42737:SF7">
    <property type="entry name" value="THIOREDOXIN-DISULFIDE REDUCTASE"/>
    <property type="match status" value="1"/>
</dbReference>
<dbReference type="GO" id="GO:0005739">
    <property type="term" value="C:mitochondrion"/>
    <property type="evidence" value="ECO:0007669"/>
    <property type="project" value="TreeGrafter"/>
</dbReference>
<dbReference type="InterPro" id="IPR004099">
    <property type="entry name" value="Pyr_nucl-diS_OxRdtase_dimer"/>
</dbReference>
<dbReference type="Gene3D" id="3.30.390.30">
    <property type="match status" value="1"/>
</dbReference>
<evidence type="ECO:0000256" key="2">
    <source>
        <dbReference type="ARBA" id="ARBA00007532"/>
    </source>
</evidence>
<evidence type="ECO:0000256" key="3">
    <source>
        <dbReference type="ARBA" id="ARBA00022630"/>
    </source>
</evidence>
<dbReference type="GO" id="GO:0050660">
    <property type="term" value="F:flavin adenine dinucleotide binding"/>
    <property type="evidence" value="ECO:0007669"/>
    <property type="project" value="InterPro"/>
</dbReference>
<protein>
    <submittedName>
        <fullName evidence="12">Thioredoxin reductase 2, mitochondrial</fullName>
    </submittedName>
</protein>
<dbReference type="SUPFAM" id="SSF55424">
    <property type="entry name" value="FAD/NAD-linked reductases, dimerisation (C-terminal) domain"/>
    <property type="match status" value="1"/>
</dbReference>
<evidence type="ECO:0000256" key="1">
    <source>
        <dbReference type="ARBA" id="ARBA00001974"/>
    </source>
</evidence>
<dbReference type="InterPro" id="IPR046952">
    <property type="entry name" value="GSHR/TRXR-like"/>
</dbReference>
<comment type="similarity">
    <text evidence="2">Belongs to the class-I pyridine nucleotide-disulfide oxidoreductase family.</text>
</comment>
<dbReference type="AlphaFoldDB" id="A0A444UUV0"/>
<evidence type="ECO:0000256" key="8">
    <source>
        <dbReference type="ARBA" id="ARBA00049142"/>
    </source>
</evidence>
<dbReference type="GO" id="GO:0045454">
    <property type="term" value="P:cell redox homeostasis"/>
    <property type="evidence" value="ECO:0007669"/>
    <property type="project" value="InterPro"/>
</dbReference>
<gene>
    <name evidence="12" type="ORF">EOD39_20652</name>
</gene>
<keyword evidence="13" id="KW-1185">Reference proteome</keyword>
<evidence type="ECO:0000259" key="10">
    <source>
        <dbReference type="Pfam" id="PF02852"/>
    </source>
</evidence>
<dbReference type="InterPro" id="IPR036188">
    <property type="entry name" value="FAD/NAD-bd_sf"/>
</dbReference>
<keyword evidence="4" id="KW-0274">FAD</keyword>
<comment type="catalytic activity">
    <reaction evidence="8">
        <text>2 glutathione + NADP(+) = glutathione disulfide + NADPH + H(+)</text>
        <dbReference type="Rhea" id="RHEA:11740"/>
        <dbReference type="ChEBI" id="CHEBI:15378"/>
        <dbReference type="ChEBI" id="CHEBI:57783"/>
        <dbReference type="ChEBI" id="CHEBI:57925"/>
        <dbReference type="ChEBI" id="CHEBI:58297"/>
        <dbReference type="ChEBI" id="CHEBI:58349"/>
        <dbReference type="EC" id="1.8.1.7"/>
    </reaction>
</comment>
<feature type="domain" description="FAD/NAD(P)-binding" evidence="11">
    <location>
        <begin position="41"/>
        <end position="96"/>
    </location>
</feature>
<dbReference type="PANTHER" id="PTHR42737">
    <property type="entry name" value="GLUTATHIONE REDUCTASE"/>
    <property type="match status" value="1"/>
</dbReference>
<proteinExistence type="inferred from homology"/>
<dbReference type="Pfam" id="PF02852">
    <property type="entry name" value="Pyr_redox_dim"/>
    <property type="match status" value="1"/>
</dbReference>
<evidence type="ECO:0000256" key="6">
    <source>
        <dbReference type="ARBA" id="ARBA00023157"/>
    </source>
</evidence>
<dbReference type="Proteomes" id="UP000289886">
    <property type="component" value="Unassembled WGS sequence"/>
</dbReference>
<dbReference type="EMBL" id="SCEB01007378">
    <property type="protein sequence ID" value="RXM91942.1"/>
    <property type="molecule type" value="Genomic_DNA"/>
</dbReference>